<name>A0A926NPK1_9BACI</name>
<dbReference type="RefSeq" id="WP_191159191.1">
    <property type="nucleotide sequence ID" value="NZ_JACXAI010000020.1"/>
</dbReference>
<comment type="caution">
    <text evidence="2">The sequence shown here is derived from an EMBL/GenBank/DDBJ whole genome shotgun (WGS) entry which is preliminary data.</text>
</comment>
<evidence type="ECO:0000256" key="1">
    <source>
        <dbReference type="SAM" id="Phobius"/>
    </source>
</evidence>
<sequence length="197" mass="22510">MNKIEKWKLAFVLLLSVNVLVIAAAGILVYFPSSSPQSFINHNNKGGETVDFSVSSSKESLNKLINHYLVKEANADELNYKILLDDKVYLLGQIQAFGNNIDVTLAFNPIVKEDGNMRLAVEELSLGRLQLPVPYVMKYIRDHYELPPFVHIDSNKQYVDVHLDEIQLKNKLRPKAESFDLENDNITFKLFFPLENL</sequence>
<keyword evidence="1" id="KW-0812">Transmembrane</keyword>
<proteinExistence type="predicted"/>
<reference evidence="2" key="1">
    <citation type="submission" date="2020-09" db="EMBL/GenBank/DDBJ databases">
        <title>A novel bacterium of genus Bacillus, isolated from South China Sea.</title>
        <authorList>
            <person name="Huang H."/>
            <person name="Mo K."/>
            <person name="Hu Y."/>
        </authorList>
    </citation>
    <scope>NUCLEOTIDE SEQUENCE</scope>
    <source>
        <strain evidence="2">IB182487</strain>
    </source>
</reference>
<keyword evidence="1" id="KW-0472">Membrane</keyword>
<protein>
    <submittedName>
        <fullName evidence="2">YpmS family protein</fullName>
    </submittedName>
</protein>
<gene>
    <name evidence="2" type="ORF">IC621_15240</name>
</gene>
<accession>A0A926NPK1</accession>
<organism evidence="2 3">
    <name type="scientific">Metabacillus arenae</name>
    <dbReference type="NCBI Taxonomy" id="2771434"/>
    <lineage>
        <taxon>Bacteria</taxon>
        <taxon>Bacillati</taxon>
        <taxon>Bacillota</taxon>
        <taxon>Bacilli</taxon>
        <taxon>Bacillales</taxon>
        <taxon>Bacillaceae</taxon>
        <taxon>Metabacillus</taxon>
    </lineage>
</organism>
<evidence type="ECO:0000313" key="2">
    <source>
        <dbReference type="EMBL" id="MBD1381591.1"/>
    </source>
</evidence>
<keyword evidence="3" id="KW-1185">Reference proteome</keyword>
<keyword evidence="1" id="KW-1133">Transmembrane helix</keyword>
<dbReference type="AlphaFoldDB" id="A0A926NPK1"/>
<evidence type="ECO:0000313" key="3">
    <source>
        <dbReference type="Proteomes" id="UP000626844"/>
    </source>
</evidence>
<feature type="transmembrane region" description="Helical" evidence="1">
    <location>
        <begin position="9"/>
        <end position="31"/>
    </location>
</feature>
<dbReference type="InterPro" id="IPR018672">
    <property type="entry name" value="DUF2140"/>
</dbReference>
<dbReference type="EMBL" id="JACXAI010000020">
    <property type="protein sequence ID" value="MBD1381591.1"/>
    <property type="molecule type" value="Genomic_DNA"/>
</dbReference>
<dbReference type="Pfam" id="PF09911">
    <property type="entry name" value="DUF2140"/>
    <property type="match status" value="1"/>
</dbReference>
<dbReference type="Proteomes" id="UP000626844">
    <property type="component" value="Unassembled WGS sequence"/>
</dbReference>